<evidence type="ECO:0000256" key="5">
    <source>
        <dbReference type="PIRSR" id="PIRSR000699-1"/>
    </source>
</evidence>
<dbReference type="GO" id="GO:0046872">
    <property type="term" value="F:metal ion binding"/>
    <property type="evidence" value="ECO:0007669"/>
    <property type="project" value="UniProtKB-KW"/>
</dbReference>
<keyword evidence="4" id="KW-0598">Phosphotransferase system</keyword>
<dbReference type="RefSeq" id="WP_156560342.1">
    <property type="nucleotide sequence ID" value="NZ_CACRTV010000035.1"/>
</dbReference>
<feature type="modified residue" description="Phosphohistidine; by HPr" evidence="7">
    <location>
        <position position="77"/>
    </location>
</feature>
<dbReference type="PROSITE" id="PS51095">
    <property type="entry name" value="PTS_EIIA_TYPE_3"/>
    <property type="match status" value="1"/>
</dbReference>
<protein>
    <submittedName>
        <fullName evidence="8">Lichenan-specific phosphotransferase enzyme IIA component</fullName>
        <ecNumber evidence="8">2.7.1.-</ecNumber>
    </submittedName>
</protein>
<dbReference type="InterPro" id="IPR003188">
    <property type="entry name" value="PTS_IIA_lac/cel"/>
</dbReference>
<gene>
    <name evidence="8" type="primary">licA_2</name>
    <name evidence="8" type="ORF">CPLFYP93_01229</name>
</gene>
<evidence type="ECO:0000313" key="8">
    <source>
        <dbReference type="EMBL" id="VYU03839.1"/>
    </source>
</evidence>
<evidence type="ECO:0000256" key="2">
    <source>
        <dbReference type="ARBA" id="ARBA00022597"/>
    </source>
</evidence>
<feature type="active site" description="Tele-phosphohistidine intermediate" evidence="5">
    <location>
        <position position="77"/>
    </location>
</feature>
<evidence type="ECO:0000256" key="7">
    <source>
        <dbReference type="PROSITE-ProRule" id="PRU00418"/>
    </source>
</evidence>
<evidence type="ECO:0000256" key="4">
    <source>
        <dbReference type="ARBA" id="ARBA00022683"/>
    </source>
</evidence>
<sequence>MDNRLEQVAMKIILKAGDARENIKAAINCLSKNDKLGYEKEMKEAKENIRQAHASQTQIIQEEATGAAISPTLLFIHAQDTLMTIMSEKNLVENMYMLYNSLEERINKLEGNSCE</sequence>
<keyword evidence="1" id="KW-0813">Transport</keyword>
<comment type="cofactor">
    <cofactor evidence="6">
        <name>Mg(2+)</name>
        <dbReference type="ChEBI" id="CHEBI:18420"/>
    </cofactor>
    <text evidence="6">Binds 1 Mg(2+) ion per trimer.</text>
</comment>
<dbReference type="Pfam" id="PF02255">
    <property type="entry name" value="PTS_IIA"/>
    <property type="match status" value="1"/>
</dbReference>
<dbReference type="SUPFAM" id="SSF46973">
    <property type="entry name" value="Enzyme IIa from lactose specific PTS, IIa-lac"/>
    <property type="match status" value="1"/>
</dbReference>
<keyword evidence="2" id="KW-0762">Sugar transport</keyword>
<dbReference type="PIRSF" id="PIRSF000699">
    <property type="entry name" value="PTS_IILac_III"/>
    <property type="match status" value="1"/>
</dbReference>
<dbReference type="EC" id="2.7.1.-" evidence="8"/>
<proteinExistence type="predicted"/>
<dbReference type="GO" id="GO:0009401">
    <property type="term" value="P:phosphoenolpyruvate-dependent sugar phosphotransferase system"/>
    <property type="evidence" value="ECO:0007669"/>
    <property type="project" value="UniProtKB-KW"/>
</dbReference>
<dbReference type="PANTHER" id="PTHR34382">
    <property type="entry name" value="PTS SYSTEM N,N'-DIACETYLCHITOBIOSE-SPECIFIC EIIA COMPONENT"/>
    <property type="match status" value="1"/>
</dbReference>
<feature type="binding site" evidence="6">
    <location>
        <position position="80"/>
    </location>
    <ligand>
        <name>Mg(2+)</name>
        <dbReference type="ChEBI" id="CHEBI:18420"/>
        <note>ligand shared between all trimeric partners</note>
    </ligand>
</feature>
<organism evidence="8">
    <name type="scientific">Clostridium paraputrificum</name>
    <dbReference type="NCBI Taxonomy" id="29363"/>
    <lineage>
        <taxon>Bacteria</taxon>
        <taxon>Bacillati</taxon>
        <taxon>Bacillota</taxon>
        <taxon>Clostridia</taxon>
        <taxon>Eubacteriales</taxon>
        <taxon>Clostridiaceae</taxon>
        <taxon>Clostridium</taxon>
    </lineage>
</organism>
<keyword evidence="6" id="KW-0460">Magnesium</keyword>
<keyword evidence="3 8" id="KW-0808">Transferase</keyword>
<dbReference type="EMBL" id="CACRTV010000035">
    <property type="protein sequence ID" value="VYU03839.1"/>
    <property type="molecule type" value="Genomic_DNA"/>
</dbReference>
<dbReference type="AlphaFoldDB" id="A0A6N3BMS0"/>
<accession>A0A6N3BMS0</accession>
<dbReference type="PANTHER" id="PTHR34382:SF7">
    <property type="entry name" value="PTS SYSTEM N,N'-DIACETYLCHITOBIOSE-SPECIFIC EIIA COMPONENT"/>
    <property type="match status" value="1"/>
</dbReference>
<evidence type="ECO:0000256" key="6">
    <source>
        <dbReference type="PIRSR" id="PIRSR000699-2"/>
    </source>
</evidence>
<evidence type="ECO:0000256" key="1">
    <source>
        <dbReference type="ARBA" id="ARBA00022448"/>
    </source>
</evidence>
<name>A0A6N3BMS0_9CLOT</name>
<reference evidence="8" key="1">
    <citation type="submission" date="2019-11" db="EMBL/GenBank/DDBJ databases">
        <authorList>
            <person name="Feng L."/>
        </authorList>
    </citation>
    <scope>NUCLEOTIDE SEQUENCE</scope>
    <source>
        <strain evidence="8">CParaputrificumLFYP93</strain>
    </source>
</reference>
<dbReference type="Gene3D" id="1.20.58.80">
    <property type="entry name" value="Phosphotransferase system, lactose/cellobiose-type IIA subunit"/>
    <property type="match status" value="1"/>
</dbReference>
<dbReference type="GO" id="GO:0016740">
    <property type="term" value="F:transferase activity"/>
    <property type="evidence" value="ECO:0007669"/>
    <property type="project" value="UniProtKB-KW"/>
</dbReference>
<dbReference type="InterPro" id="IPR036542">
    <property type="entry name" value="PTS_IIA_lac/cel_sf"/>
</dbReference>
<evidence type="ECO:0000256" key="3">
    <source>
        <dbReference type="ARBA" id="ARBA00022679"/>
    </source>
</evidence>
<keyword evidence="6" id="KW-0479">Metal-binding</keyword>